<evidence type="ECO:0000313" key="5">
    <source>
        <dbReference type="Proteomes" id="UP001597063"/>
    </source>
</evidence>
<dbReference type="InterPro" id="IPR028081">
    <property type="entry name" value="Leu-bd"/>
</dbReference>
<name>A0ABW2XY67_9ACTN</name>
<dbReference type="SUPFAM" id="SSF53822">
    <property type="entry name" value="Periplasmic binding protein-like I"/>
    <property type="match status" value="1"/>
</dbReference>
<sequence length="453" mass="50071">MTEQDGARHAERMFPAPVDHGIARPDRAVATVRSGTDTGTGEGGDYQNERWYQGSGRIGEKAVESIVVYPPTRGVVGQGDPFEPVKIGVLIDMDLGQLLADLLDPVILAIEDALNEGVYDRPVEIVTVDARGLPRENYLKVRKGYRRLVDAGCVVVIGPFISDNSVNLRETINATGVPCLGWTGTTLFHGEYCFTVANGDIPVEGAMAAAWCFKNDLGKVGFFWEQGSSGDLYADYFRMAARQYDLDVVKEVRLTPNPRNFQQHLATMREQGAEAIVYMGYGYSTFHFADAFKALGWDPPRFMGTAFMFYSNSNAWAEGLEGWHGVDQLGEDGANPNYEAMLERFEARFGRVSRNVVVALSYDTARAAVHGIANARIATPEEVKIGLEKIKWMPCTNGGPGCYITFAEYDHRGYKGDFLTVRELRGGELHFRGYHRPAWPSNTRSPLLKPADG</sequence>
<evidence type="ECO:0000313" key="4">
    <source>
        <dbReference type="EMBL" id="MFD0690710.1"/>
    </source>
</evidence>
<keyword evidence="5" id="KW-1185">Reference proteome</keyword>
<dbReference type="Gene3D" id="3.40.50.2300">
    <property type="match status" value="2"/>
</dbReference>
<feature type="domain" description="Leucine-binding protein" evidence="3">
    <location>
        <begin position="84"/>
        <end position="413"/>
    </location>
</feature>
<comment type="similarity">
    <text evidence="1">Belongs to the leucine-binding protein family.</text>
</comment>
<dbReference type="EMBL" id="JBHTGP010000018">
    <property type="protein sequence ID" value="MFD0690710.1"/>
    <property type="molecule type" value="Genomic_DNA"/>
</dbReference>
<evidence type="ECO:0000256" key="2">
    <source>
        <dbReference type="ARBA" id="ARBA00022729"/>
    </source>
</evidence>
<dbReference type="Pfam" id="PF13458">
    <property type="entry name" value="Peripla_BP_6"/>
    <property type="match status" value="1"/>
</dbReference>
<evidence type="ECO:0000256" key="1">
    <source>
        <dbReference type="ARBA" id="ARBA00010062"/>
    </source>
</evidence>
<accession>A0ABW2XY67</accession>
<keyword evidence="2" id="KW-0732">Signal</keyword>
<protein>
    <submittedName>
        <fullName evidence="4">ABC transporter substrate-binding protein</fullName>
    </submittedName>
</protein>
<comment type="caution">
    <text evidence="4">The sequence shown here is derived from an EMBL/GenBank/DDBJ whole genome shotgun (WGS) entry which is preliminary data.</text>
</comment>
<gene>
    <name evidence="4" type="ORF">ACFQZM_39905</name>
</gene>
<dbReference type="Proteomes" id="UP001597063">
    <property type="component" value="Unassembled WGS sequence"/>
</dbReference>
<dbReference type="InterPro" id="IPR028082">
    <property type="entry name" value="Peripla_BP_I"/>
</dbReference>
<dbReference type="PANTHER" id="PTHR30483:SF37">
    <property type="entry name" value="ABC TRANSPORTER SUBSTRATE-BINDING PROTEIN"/>
    <property type="match status" value="1"/>
</dbReference>
<dbReference type="RefSeq" id="WP_131761881.1">
    <property type="nucleotide sequence ID" value="NZ_CAACUY010000194.1"/>
</dbReference>
<dbReference type="InterPro" id="IPR051010">
    <property type="entry name" value="BCAA_transport"/>
</dbReference>
<dbReference type="PANTHER" id="PTHR30483">
    <property type="entry name" value="LEUCINE-SPECIFIC-BINDING PROTEIN"/>
    <property type="match status" value="1"/>
</dbReference>
<reference evidence="5" key="1">
    <citation type="journal article" date="2019" name="Int. J. Syst. Evol. Microbiol.">
        <title>The Global Catalogue of Microorganisms (GCM) 10K type strain sequencing project: providing services to taxonomists for standard genome sequencing and annotation.</title>
        <authorList>
            <consortium name="The Broad Institute Genomics Platform"/>
            <consortium name="The Broad Institute Genome Sequencing Center for Infectious Disease"/>
            <person name="Wu L."/>
            <person name="Ma J."/>
        </authorList>
    </citation>
    <scope>NUCLEOTIDE SEQUENCE [LARGE SCALE GENOMIC DNA]</scope>
    <source>
        <strain evidence="5">JCM 9371</strain>
    </source>
</reference>
<evidence type="ECO:0000259" key="3">
    <source>
        <dbReference type="Pfam" id="PF13458"/>
    </source>
</evidence>
<proteinExistence type="inferred from homology"/>
<organism evidence="4 5">
    <name type="scientific">Actinomadura fibrosa</name>
    <dbReference type="NCBI Taxonomy" id="111802"/>
    <lineage>
        <taxon>Bacteria</taxon>
        <taxon>Bacillati</taxon>
        <taxon>Actinomycetota</taxon>
        <taxon>Actinomycetes</taxon>
        <taxon>Streptosporangiales</taxon>
        <taxon>Thermomonosporaceae</taxon>
        <taxon>Actinomadura</taxon>
    </lineage>
</organism>